<evidence type="ECO:0000313" key="2">
    <source>
        <dbReference type="EMBL" id="KAK6324039.1"/>
    </source>
</evidence>
<evidence type="ECO:0000256" key="1">
    <source>
        <dbReference type="SAM" id="MobiDB-lite"/>
    </source>
</evidence>
<gene>
    <name evidence="2" type="ORF">J4Q44_G00063780</name>
</gene>
<name>A0AAN8M7K9_9TELE</name>
<feature type="non-terminal residue" evidence="2">
    <location>
        <position position="92"/>
    </location>
</feature>
<sequence length="92" mass="10082">MTVPLPEHSVAFYSPTPTPTSHHMQNNSDVKFTSSFSIESILKRDGPPRLCPRPAPLSVASSAQTDQLPLGAERGVGTKRRMSWDSPPVEMH</sequence>
<keyword evidence="3" id="KW-1185">Reference proteome</keyword>
<reference evidence="2 3" key="1">
    <citation type="submission" date="2021-04" db="EMBL/GenBank/DDBJ databases">
        <authorList>
            <person name="De Guttry C."/>
            <person name="Zahm M."/>
            <person name="Klopp C."/>
            <person name="Cabau C."/>
            <person name="Louis A."/>
            <person name="Berthelot C."/>
            <person name="Parey E."/>
            <person name="Roest Crollius H."/>
            <person name="Montfort J."/>
            <person name="Robinson-Rechavi M."/>
            <person name="Bucao C."/>
            <person name="Bouchez O."/>
            <person name="Gislard M."/>
            <person name="Lluch J."/>
            <person name="Milhes M."/>
            <person name="Lampietro C."/>
            <person name="Lopez Roques C."/>
            <person name="Donnadieu C."/>
            <person name="Braasch I."/>
            <person name="Desvignes T."/>
            <person name="Postlethwait J."/>
            <person name="Bobe J."/>
            <person name="Wedekind C."/>
            <person name="Guiguen Y."/>
        </authorList>
    </citation>
    <scope>NUCLEOTIDE SEQUENCE [LARGE SCALE GENOMIC DNA]</scope>
    <source>
        <strain evidence="2">Cs_M1</strain>
        <tissue evidence="2">Blood</tissue>
    </source>
</reference>
<protein>
    <submittedName>
        <fullName evidence="2">Uncharacterized protein</fullName>
    </submittedName>
</protein>
<organism evidence="2 3">
    <name type="scientific">Coregonus suidteri</name>
    <dbReference type="NCBI Taxonomy" id="861788"/>
    <lineage>
        <taxon>Eukaryota</taxon>
        <taxon>Metazoa</taxon>
        <taxon>Chordata</taxon>
        <taxon>Craniata</taxon>
        <taxon>Vertebrata</taxon>
        <taxon>Euteleostomi</taxon>
        <taxon>Actinopterygii</taxon>
        <taxon>Neopterygii</taxon>
        <taxon>Teleostei</taxon>
        <taxon>Protacanthopterygii</taxon>
        <taxon>Salmoniformes</taxon>
        <taxon>Salmonidae</taxon>
        <taxon>Coregoninae</taxon>
        <taxon>Coregonus</taxon>
    </lineage>
</organism>
<proteinExistence type="predicted"/>
<feature type="region of interest" description="Disordered" evidence="1">
    <location>
        <begin position="43"/>
        <end position="92"/>
    </location>
</feature>
<accession>A0AAN8M7K9</accession>
<dbReference type="Proteomes" id="UP001356427">
    <property type="component" value="Unassembled WGS sequence"/>
</dbReference>
<dbReference type="AlphaFoldDB" id="A0AAN8M7K9"/>
<comment type="caution">
    <text evidence="2">The sequence shown here is derived from an EMBL/GenBank/DDBJ whole genome shotgun (WGS) entry which is preliminary data.</text>
</comment>
<feature type="compositionally biased region" description="Polar residues" evidence="1">
    <location>
        <begin position="19"/>
        <end position="28"/>
    </location>
</feature>
<evidence type="ECO:0000313" key="3">
    <source>
        <dbReference type="Proteomes" id="UP001356427"/>
    </source>
</evidence>
<feature type="region of interest" description="Disordered" evidence="1">
    <location>
        <begin position="1"/>
        <end position="28"/>
    </location>
</feature>
<dbReference type="EMBL" id="JAGTTL010000004">
    <property type="protein sequence ID" value="KAK6324039.1"/>
    <property type="molecule type" value="Genomic_DNA"/>
</dbReference>